<dbReference type="GO" id="GO:0042355">
    <property type="term" value="P:L-fucose catabolic process"/>
    <property type="evidence" value="ECO:0007669"/>
    <property type="project" value="UniProtKB-UniRule"/>
</dbReference>
<dbReference type="InterPro" id="IPR018485">
    <property type="entry name" value="FGGY_C"/>
</dbReference>
<evidence type="ECO:0000256" key="6">
    <source>
        <dbReference type="ARBA" id="ARBA00023253"/>
    </source>
</evidence>
<keyword evidence="6 8" id="KW-0294">Fucose metabolism</keyword>
<evidence type="ECO:0000256" key="10">
    <source>
        <dbReference type="RuleBase" id="RU003733"/>
    </source>
</evidence>
<dbReference type="Proteomes" id="UP000229329">
    <property type="component" value="Unassembled WGS sequence"/>
</dbReference>
<name>A0A2M8S4C4_9PAST</name>
<dbReference type="RefSeq" id="WP_100287931.1">
    <property type="nucleotide sequence ID" value="NZ_PHHA01000003.1"/>
</dbReference>
<dbReference type="InterPro" id="IPR050406">
    <property type="entry name" value="FGGY_Carb_Kinase"/>
</dbReference>
<evidence type="ECO:0000313" key="14">
    <source>
        <dbReference type="Proteomes" id="UP000229329"/>
    </source>
</evidence>
<comment type="pathway">
    <text evidence="8">Carbohydrate degradation; L-fucose degradation; L-lactaldehyde and glycerone phosphate from L-fucose: step 2/3.</text>
</comment>
<dbReference type="HAMAP" id="MF_00986">
    <property type="entry name" value="Fuculokinase"/>
    <property type="match status" value="1"/>
</dbReference>
<evidence type="ECO:0000256" key="3">
    <source>
        <dbReference type="ARBA" id="ARBA00022741"/>
    </source>
</evidence>
<dbReference type="NCBIfam" id="TIGR02628">
    <property type="entry name" value="fuculo_kin_coli"/>
    <property type="match status" value="1"/>
</dbReference>
<dbReference type="InterPro" id="IPR013450">
    <property type="entry name" value="Fuculokinase"/>
</dbReference>
<dbReference type="PANTHER" id="PTHR43095">
    <property type="entry name" value="SUGAR KINASE"/>
    <property type="match status" value="1"/>
</dbReference>
<dbReference type="InterPro" id="IPR018483">
    <property type="entry name" value="Carb_kinase_FGGY_CS"/>
</dbReference>
<sequence>MAIVLIFDCGATNLRTIAINEKGKILASCHLPNATQTGAEQPNYHVWDFEEIWQKLLYCAERTLGQLKQRAELTEVVGISVTTFGVDGAPFDHKGRQLYPIISWKCPRTIPIMANLSQYLDVEKLYQRNGIGQYSFNTLFKLLWLKERQPEVFANMDKWVFISSMLTQRLTGEFTTDRTMAGTSMMTELATENWDVEVLAQLGLTPSHFPRMVNTGEKIGELSTALCKQLGLHSVPVISCGHDTQFAIFGSGAGLNQPVLSSGTWEILMSRTAQAKPSFEFMSQGLTTEFDIKPTYFTPAVQWVGSGVIEWIGKLLFPDVFGTKTYYTTMMAEGENAHQSAVNFDGIFHQIGQGKITGLSVSTTRGEVYRAALEYMANQLKNGLQMLQQVSDFKATSIICVGGGSKNPLWNQIRANTLNLPIDIVDVAESTVLGAAMCTLAAVGVYGSPDEAQQAMKPKYYRIYPNHH</sequence>
<comment type="cofactor">
    <cofactor evidence="8">
        <name>a divalent metal cation</name>
        <dbReference type="ChEBI" id="CHEBI:60240"/>
    </cofactor>
</comment>
<dbReference type="UniPathway" id="UPA00563">
    <property type="reaction ID" value="UER00625"/>
</dbReference>
<protein>
    <recommendedName>
        <fullName evidence="8 9">L-fuculokinase</fullName>
        <ecNumber evidence="8 9">2.7.1.51</ecNumber>
    </recommendedName>
    <alternativeName>
        <fullName evidence="8">L-fuculose kinase</fullName>
    </alternativeName>
</protein>
<comment type="caution">
    <text evidence="13">The sequence shown here is derived from an EMBL/GenBank/DDBJ whole genome shotgun (WGS) entry which is preliminary data.</text>
</comment>
<dbReference type="InterPro" id="IPR000577">
    <property type="entry name" value="Carb_kinase_FGGY"/>
</dbReference>
<dbReference type="CDD" id="cd07773">
    <property type="entry name" value="ASKHA_NBD_FGGY_FK"/>
    <property type="match status" value="1"/>
</dbReference>
<reference evidence="13 14" key="1">
    <citation type="submission" date="2017-11" db="EMBL/GenBank/DDBJ databases">
        <title>Reclassification of Bisgaard taxon 7 as Conservatibacter flavescens gen. nov., sp. nov.</title>
        <authorList>
            <person name="Christensen H."/>
        </authorList>
    </citation>
    <scope>NUCLEOTIDE SEQUENCE [LARGE SCALE GENOMIC DNA]</scope>
    <source>
        <strain evidence="13 14">7_4</strain>
    </source>
</reference>
<gene>
    <name evidence="8 13" type="primary">fucK</name>
    <name evidence="13" type="ORF">CVP05_02195</name>
</gene>
<comment type="similarity">
    <text evidence="1 8 10">Belongs to the FGGY kinase family.</text>
</comment>
<evidence type="ECO:0000256" key="2">
    <source>
        <dbReference type="ARBA" id="ARBA00022679"/>
    </source>
</evidence>
<keyword evidence="14" id="KW-1185">Reference proteome</keyword>
<dbReference type="PROSITE" id="PS00445">
    <property type="entry name" value="FGGY_KINASES_2"/>
    <property type="match status" value="1"/>
</dbReference>
<dbReference type="SUPFAM" id="SSF53067">
    <property type="entry name" value="Actin-like ATPase domain"/>
    <property type="match status" value="2"/>
</dbReference>
<evidence type="ECO:0000256" key="8">
    <source>
        <dbReference type="HAMAP-Rule" id="MF_00986"/>
    </source>
</evidence>
<comment type="function">
    <text evidence="8">Catalyzes the phosphorylation of L-fuculose.</text>
</comment>
<dbReference type="Pfam" id="PF02782">
    <property type="entry name" value="FGGY_C"/>
    <property type="match status" value="1"/>
</dbReference>
<keyword evidence="3 8" id="KW-0547">Nucleotide-binding</keyword>
<evidence type="ECO:0000256" key="9">
    <source>
        <dbReference type="NCBIfam" id="TIGR02628"/>
    </source>
</evidence>
<organism evidence="13 14">
    <name type="scientific">Conservatibacter flavescens</name>
    <dbReference type="NCBI Taxonomy" id="28161"/>
    <lineage>
        <taxon>Bacteria</taxon>
        <taxon>Pseudomonadati</taxon>
        <taxon>Pseudomonadota</taxon>
        <taxon>Gammaproteobacteria</taxon>
        <taxon>Pasteurellales</taxon>
        <taxon>Pasteurellaceae</taxon>
        <taxon>Conservatibacter</taxon>
    </lineage>
</organism>
<proteinExistence type="inferred from homology"/>
<comment type="catalytic activity">
    <reaction evidence="8">
        <text>L-fuculose + ATP = L-fuculose 1-phosphate + ADP + H(+)</text>
        <dbReference type="Rhea" id="RHEA:12376"/>
        <dbReference type="ChEBI" id="CHEBI:15378"/>
        <dbReference type="ChEBI" id="CHEBI:17617"/>
        <dbReference type="ChEBI" id="CHEBI:30616"/>
        <dbReference type="ChEBI" id="CHEBI:57846"/>
        <dbReference type="ChEBI" id="CHEBI:456216"/>
        <dbReference type="EC" id="2.7.1.51"/>
    </reaction>
</comment>
<keyword evidence="7 8" id="KW-0119">Carbohydrate metabolism</keyword>
<evidence type="ECO:0000256" key="1">
    <source>
        <dbReference type="ARBA" id="ARBA00009156"/>
    </source>
</evidence>
<dbReference type="GO" id="GO:0008737">
    <property type="term" value="F:L-fuculokinase activity"/>
    <property type="evidence" value="ECO:0007669"/>
    <property type="project" value="UniProtKB-UniRule"/>
</dbReference>
<dbReference type="InterPro" id="IPR043129">
    <property type="entry name" value="ATPase_NBD"/>
</dbReference>
<dbReference type="PIRSF" id="PIRSF000538">
    <property type="entry name" value="GlpK"/>
    <property type="match status" value="1"/>
</dbReference>
<keyword evidence="2 8" id="KW-0808">Transferase</keyword>
<evidence type="ECO:0000259" key="11">
    <source>
        <dbReference type="Pfam" id="PF00370"/>
    </source>
</evidence>
<dbReference type="AlphaFoldDB" id="A0A2M8S4C4"/>
<feature type="domain" description="Carbohydrate kinase FGGY C-terminal" evidence="12">
    <location>
        <begin position="260"/>
        <end position="442"/>
    </location>
</feature>
<evidence type="ECO:0000259" key="12">
    <source>
        <dbReference type="Pfam" id="PF02782"/>
    </source>
</evidence>
<dbReference type="Pfam" id="PF00370">
    <property type="entry name" value="FGGY_N"/>
    <property type="match status" value="1"/>
</dbReference>
<evidence type="ECO:0000256" key="7">
    <source>
        <dbReference type="ARBA" id="ARBA00023277"/>
    </source>
</evidence>
<evidence type="ECO:0000313" key="13">
    <source>
        <dbReference type="EMBL" id="PJG85999.1"/>
    </source>
</evidence>
<keyword evidence="5 8" id="KW-0067">ATP-binding</keyword>
<dbReference type="Gene3D" id="3.30.420.40">
    <property type="match status" value="2"/>
</dbReference>
<dbReference type="GO" id="GO:0005524">
    <property type="term" value="F:ATP binding"/>
    <property type="evidence" value="ECO:0007669"/>
    <property type="project" value="UniProtKB-UniRule"/>
</dbReference>
<dbReference type="PANTHER" id="PTHR43095:SF5">
    <property type="entry name" value="XYLULOSE KINASE"/>
    <property type="match status" value="1"/>
</dbReference>
<dbReference type="OrthoDB" id="9805576at2"/>
<dbReference type="EC" id="2.7.1.51" evidence="8 9"/>
<accession>A0A2M8S4C4</accession>
<evidence type="ECO:0000256" key="4">
    <source>
        <dbReference type="ARBA" id="ARBA00022777"/>
    </source>
</evidence>
<feature type="domain" description="Carbohydrate kinase FGGY N-terminal" evidence="11">
    <location>
        <begin position="4"/>
        <end position="250"/>
    </location>
</feature>
<dbReference type="EMBL" id="PHHA01000003">
    <property type="protein sequence ID" value="PJG85999.1"/>
    <property type="molecule type" value="Genomic_DNA"/>
</dbReference>
<dbReference type="InterPro" id="IPR018484">
    <property type="entry name" value="FGGY_N"/>
</dbReference>
<evidence type="ECO:0000256" key="5">
    <source>
        <dbReference type="ARBA" id="ARBA00022840"/>
    </source>
</evidence>
<keyword evidence="4 8" id="KW-0418">Kinase</keyword>